<comment type="caution">
    <text evidence="6">The sequence shown here is derived from an EMBL/GenBank/DDBJ whole genome shotgun (WGS) entry which is preliminary data.</text>
</comment>
<reference evidence="6" key="1">
    <citation type="submission" date="2020-09" db="EMBL/GenBank/DDBJ databases">
        <title>Comparative genome analyses of four rice-infecting Rhizoctonia solani isolates reveal extensive enrichment of homogalacturonan modification genes.</title>
        <authorList>
            <person name="Lee D.-Y."/>
            <person name="Jeon J."/>
            <person name="Kim K.-T."/>
            <person name="Cheong K."/>
            <person name="Song H."/>
            <person name="Choi G."/>
            <person name="Ko J."/>
            <person name="Opiyo S.O."/>
            <person name="Zuo S."/>
            <person name="Madhav S."/>
            <person name="Lee Y.-H."/>
            <person name="Wang G.-L."/>
        </authorList>
    </citation>
    <scope>NUCLEOTIDE SEQUENCE</scope>
    <source>
        <strain evidence="6">AG1-IA B2</strain>
    </source>
</reference>
<dbReference type="Pfam" id="PF09368">
    <property type="entry name" value="Sas10"/>
    <property type="match status" value="1"/>
</dbReference>
<feature type="compositionally biased region" description="Basic and acidic residues" evidence="4">
    <location>
        <begin position="30"/>
        <end position="52"/>
    </location>
</feature>
<feature type="compositionally biased region" description="Acidic residues" evidence="4">
    <location>
        <begin position="589"/>
        <end position="598"/>
    </location>
</feature>
<dbReference type="InterPro" id="IPR018972">
    <property type="entry name" value="Sas10_C_dom"/>
</dbReference>
<dbReference type="GO" id="GO:0032040">
    <property type="term" value="C:small-subunit processome"/>
    <property type="evidence" value="ECO:0007669"/>
    <property type="project" value="TreeGrafter"/>
</dbReference>
<evidence type="ECO:0000256" key="1">
    <source>
        <dbReference type="ARBA" id="ARBA00004123"/>
    </source>
</evidence>
<evidence type="ECO:0000259" key="5">
    <source>
        <dbReference type="Pfam" id="PF09368"/>
    </source>
</evidence>
<feature type="compositionally biased region" description="Polar residues" evidence="4">
    <location>
        <begin position="641"/>
        <end position="656"/>
    </location>
</feature>
<keyword evidence="3" id="KW-0539">Nucleus</keyword>
<evidence type="ECO:0000256" key="2">
    <source>
        <dbReference type="ARBA" id="ARBA00010979"/>
    </source>
</evidence>
<feature type="region of interest" description="Disordered" evidence="4">
    <location>
        <begin position="75"/>
        <end position="155"/>
    </location>
</feature>
<feature type="compositionally biased region" description="Basic and acidic residues" evidence="4">
    <location>
        <begin position="538"/>
        <end position="552"/>
    </location>
</feature>
<gene>
    <name evidence="6" type="ORF">RHS01_02529</name>
</gene>
<feature type="compositionally biased region" description="Basic residues" evidence="4">
    <location>
        <begin position="657"/>
        <end position="682"/>
    </location>
</feature>
<feature type="compositionally biased region" description="Basic residues" evidence="4">
    <location>
        <begin position="506"/>
        <end position="515"/>
    </location>
</feature>
<dbReference type="PANTHER" id="PTHR13237:SF8">
    <property type="entry name" value="SOMETHING ABOUT SILENCING PROTEIN 10"/>
    <property type="match status" value="1"/>
</dbReference>
<feature type="region of interest" description="Disordered" evidence="4">
    <location>
        <begin position="314"/>
        <end position="340"/>
    </location>
</feature>
<protein>
    <submittedName>
        <fullName evidence="6">Sas10 C-terminal domain</fullName>
    </submittedName>
</protein>
<feature type="region of interest" description="Disordered" evidence="4">
    <location>
        <begin position="377"/>
        <end position="598"/>
    </location>
</feature>
<evidence type="ECO:0000256" key="4">
    <source>
        <dbReference type="SAM" id="MobiDB-lite"/>
    </source>
</evidence>
<feature type="compositionally biased region" description="Acidic residues" evidence="4">
    <location>
        <begin position="143"/>
        <end position="153"/>
    </location>
</feature>
<feature type="compositionally biased region" description="Polar residues" evidence="4">
    <location>
        <begin position="470"/>
        <end position="480"/>
    </location>
</feature>
<evidence type="ECO:0000313" key="7">
    <source>
        <dbReference type="Proteomes" id="UP000614334"/>
    </source>
</evidence>
<evidence type="ECO:0000313" key="6">
    <source>
        <dbReference type="EMBL" id="KAF8758483.1"/>
    </source>
</evidence>
<feature type="region of interest" description="Disordered" evidence="4">
    <location>
        <begin position="269"/>
        <end position="288"/>
    </location>
</feature>
<dbReference type="PANTHER" id="PTHR13237">
    <property type="entry name" value="SOMETHING ABOUT SILENCING PROTEIN 10-RELATED"/>
    <property type="match status" value="1"/>
</dbReference>
<sequence length="718" mass="79119">MGRRQTRTNNRAGHGGNKGKVTGARNPNGKRGDNRISIKEEGRMRRWEKAEDIPMDEEDEFFAARDKILLDDTARARARAGPAPDDGDEFDEDDEVFGLDGVGESSSEEGYSDDEVEEEQESASGSQSKTKAKPKRQNTAQSEDSDSSTDSEAEISRWGNHAPSTMLTIHVDIAEATVSLLAVPVAPALPTDKASLMRHIEKYDPLSLALARDWEDIAYQVIETSAAVKQVEQESPDDPSLGLMHLHHQTLLSYATTLAFYLHLQSTPKGDTSNLSQNPNLSPTETKQLRTEVISRLLTLKQSLATLEDLGFAADDDDDFDESDEDILTDEDGNSDVEDNIQEDISPYGLKPGDKVSLASGGIPRLQNLEEPWQQDKITGWMESTSSPKPEVHRKKKKKADSDLGQLEEGELEALMQDALDLEEPTAITSPPKKKKKLDLSEFPELSEKKKKKGTTPKPVFDLVEPEFTATKSKATQEPTPGTDVDLEALGDPTQLSHTDASDKAGRRKSLRFHTSKIESTSNRRSNARAGMGGDDDLPYRERRKEQKRHGLGEGGDDLEMSEGGGADTGVDMGAVPIGKRNRDISEQLGDDGSEGEEGYYELVRTAKKQKKEEKKAEYEAMRAAERIDPDEESSEGPRSLTRTILKNKGMTANRSPKNKAARNPRVKKKMQYAKAQKKLRSRQAVFKGGAEVAAAREGKYEGEKSGISGRVVKSIKL</sequence>
<comment type="similarity">
    <text evidence="2">Belongs to the SAS10 family.</text>
</comment>
<comment type="subcellular location">
    <subcellularLocation>
        <location evidence="1">Nucleus</location>
    </subcellularLocation>
</comment>
<feature type="region of interest" description="Disordered" evidence="4">
    <location>
        <begin position="1"/>
        <end position="58"/>
    </location>
</feature>
<organism evidence="6 7">
    <name type="scientific">Rhizoctonia solani</name>
    <dbReference type="NCBI Taxonomy" id="456999"/>
    <lineage>
        <taxon>Eukaryota</taxon>
        <taxon>Fungi</taxon>
        <taxon>Dikarya</taxon>
        <taxon>Basidiomycota</taxon>
        <taxon>Agaricomycotina</taxon>
        <taxon>Agaricomycetes</taxon>
        <taxon>Cantharellales</taxon>
        <taxon>Ceratobasidiaceae</taxon>
        <taxon>Rhizoctonia</taxon>
    </lineage>
</organism>
<dbReference type="EMBL" id="JACYCF010000003">
    <property type="protein sequence ID" value="KAF8758483.1"/>
    <property type="molecule type" value="Genomic_DNA"/>
</dbReference>
<dbReference type="AlphaFoldDB" id="A0A8H7IK49"/>
<feature type="compositionally biased region" description="Acidic residues" evidence="4">
    <location>
        <begin position="85"/>
        <end position="97"/>
    </location>
</feature>
<feature type="region of interest" description="Disordered" evidence="4">
    <location>
        <begin position="621"/>
        <end position="688"/>
    </location>
</feature>
<feature type="compositionally biased region" description="Polar residues" evidence="4">
    <location>
        <begin position="269"/>
        <end position="286"/>
    </location>
</feature>
<evidence type="ECO:0000256" key="3">
    <source>
        <dbReference type="ARBA" id="ARBA00023242"/>
    </source>
</evidence>
<name>A0A8H7IK49_9AGAM</name>
<accession>A0A8H7IK49</accession>
<proteinExistence type="inferred from homology"/>
<dbReference type="Proteomes" id="UP000614334">
    <property type="component" value="Unassembled WGS sequence"/>
</dbReference>
<dbReference type="GO" id="GO:0000462">
    <property type="term" value="P:maturation of SSU-rRNA from tricistronic rRNA transcript (SSU-rRNA, 5.8S rRNA, LSU-rRNA)"/>
    <property type="evidence" value="ECO:0007669"/>
    <property type="project" value="TreeGrafter"/>
</dbReference>
<feature type="compositionally biased region" description="Acidic residues" evidence="4">
    <location>
        <begin position="106"/>
        <end position="121"/>
    </location>
</feature>
<feature type="domain" description="Sas10 C-terminal" evidence="5">
    <location>
        <begin position="636"/>
        <end position="718"/>
    </location>
</feature>